<dbReference type="EMBL" id="SIOP01000008">
    <property type="protein sequence ID" value="TAY41480.1"/>
    <property type="molecule type" value="Genomic_DNA"/>
</dbReference>
<keyword evidence="3" id="KW-0808">Transferase</keyword>
<proteinExistence type="predicted"/>
<dbReference type="CDD" id="cd01483">
    <property type="entry name" value="E1_enzyme_family"/>
    <property type="match status" value="1"/>
</dbReference>
<dbReference type="RefSeq" id="WP_130666343.1">
    <property type="nucleotide sequence ID" value="NZ_SILA01000004.1"/>
</dbReference>
<dbReference type="Pfam" id="PF00899">
    <property type="entry name" value="ThiF"/>
    <property type="match status" value="1"/>
</dbReference>
<dbReference type="NCBIfam" id="NF004804">
    <property type="entry name" value="PRK06153.1-3"/>
    <property type="match status" value="1"/>
</dbReference>
<dbReference type="GO" id="GO:0008641">
    <property type="term" value="F:ubiquitin-like modifier activating enzyme activity"/>
    <property type="evidence" value="ECO:0007669"/>
    <property type="project" value="InterPro"/>
</dbReference>
<comment type="caution">
    <text evidence="3">The sequence shown here is derived from an EMBL/GenBank/DDBJ whole genome shotgun (WGS) entry which is preliminary data.</text>
</comment>
<dbReference type="NCBIfam" id="NF004805">
    <property type="entry name" value="PRK06153.1-4"/>
    <property type="match status" value="1"/>
</dbReference>
<sequence>MSQKPFSLSPDLKRLRDEGYFVQIRGGFLVMRDVPYVDAQKQVRVGTLISSLNMAGDVTQTPDTHVMHFDGDYPCGHNGAPIQQISHQSGPMVLGNGVTAQHSFSSKPEGGYKDYYQKMTTYAAILSGPAAVLKPDANARTFRVPDEEDDSIFNYTETASDRVGIGALTERLTAEKVGIIGLGGTGSYVLDFVAKTPVREIRLFDDDEFLQHNAFRSPGAASIEELRDAPKKVDYLKSIYTKMHRGIATHPVALDAGHLHLLEGLTFAFLCIDAGDAKRGIIEKLEALKISFVDVGMGLELVDGSLGGILRVTASTPAKRDHVHAGRIPFEGGGKDDVYASNIQVADLNCLNAVLAVIKWKKIKGFYRDLDQEHHCTYTTDGNMLLNGDLT</sequence>
<evidence type="ECO:0000259" key="2">
    <source>
        <dbReference type="Pfam" id="PF20590"/>
    </source>
</evidence>
<name>A0A7M3DIA5_RHILE</name>
<evidence type="ECO:0000313" key="3">
    <source>
        <dbReference type="EMBL" id="TAY41480.1"/>
    </source>
</evidence>
<evidence type="ECO:0000313" key="4">
    <source>
        <dbReference type="Proteomes" id="UP000292974"/>
    </source>
</evidence>
<reference evidence="3 4" key="1">
    <citation type="submission" date="2019-02" db="EMBL/GenBank/DDBJ databases">
        <title>The genomic architecture of introgression among sibling species of bacteria.</title>
        <authorList>
            <person name="Cavassim M.I.A."/>
            <person name="Moeskjaer S."/>
            <person name="Moslemi C."/>
            <person name="Fields B."/>
            <person name="Bachmann A."/>
            <person name="Vilhjalmsson B."/>
            <person name="Schierup M.H."/>
            <person name="Young J.P.W."/>
            <person name="Andersen S.U."/>
        </authorList>
    </citation>
    <scope>NUCLEOTIDE SEQUENCE [LARGE SCALE GENOMIC DNA]</scope>
    <source>
        <strain evidence="3 4">SM135B</strain>
    </source>
</reference>
<dbReference type="AlphaFoldDB" id="A0A7M3DIA5"/>
<dbReference type="SUPFAM" id="SSF69572">
    <property type="entry name" value="Activating enzymes of the ubiquitin-like proteins"/>
    <property type="match status" value="1"/>
</dbReference>
<gene>
    <name evidence="3" type="ORF">ELH90_38160</name>
</gene>
<keyword evidence="3" id="KW-0548">Nucleotidyltransferase</keyword>
<protein>
    <submittedName>
        <fullName evidence="3">ThiF family adenylyltransferase</fullName>
    </submittedName>
</protein>
<dbReference type="Proteomes" id="UP000292974">
    <property type="component" value="Unassembled WGS sequence"/>
</dbReference>
<dbReference type="InterPro" id="IPR046741">
    <property type="entry name" value="DUF6791"/>
</dbReference>
<accession>A0A7M3DIA5</accession>
<dbReference type="InterPro" id="IPR035985">
    <property type="entry name" value="Ubiquitin-activating_enz"/>
</dbReference>
<evidence type="ECO:0000259" key="1">
    <source>
        <dbReference type="Pfam" id="PF00899"/>
    </source>
</evidence>
<dbReference type="NCBIfam" id="NF004802">
    <property type="entry name" value="PRK06153.1-1"/>
    <property type="match status" value="1"/>
</dbReference>
<dbReference type="InterPro" id="IPR000594">
    <property type="entry name" value="ThiF_NAD_FAD-bd"/>
</dbReference>
<dbReference type="Gene3D" id="3.40.50.720">
    <property type="entry name" value="NAD(P)-binding Rossmann-like Domain"/>
    <property type="match status" value="1"/>
</dbReference>
<feature type="domain" description="DUF6791" evidence="2">
    <location>
        <begin position="10"/>
        <end position="158"/>
    </location>
</feature>
<dbReference type="Pfam" id="PF20590">
    <property type="entry name" value="DUF6791"/>
    <property type="match status" value="1"/>
</dbReference>
<feature type="domain" description="THIF-type NAD/FAD binding fold" evidence="1">
    <location>
        <begin position="169"/>
        <end position="296"/>
    </location>
</feature>
<dbReference type="GO" id="GO:0016779">
    <property type="term" value="F:nucleotidyltransferase activity"/>
    <property type="evidence" value="ECO:0007669"/>
    <property type="project" value="UniProtKB-KW"/>
</dbReference>
<organism evidence="3 4">
    <name type="scientific">Rhizobium leguminosarum</name>
    <dbReference type="NCBI Taxonomy" id="384"/>
    <lineage>
        <taxon>Bacteria</taxon>
        <taxon>Pseudomonadati</taxon>
        <taxon>Pseudomonadota</taxon>
        <taxon>Alphaproteobacteria</taxon>
        <taxon>Hyphomicrobiales</taxon>
        <taxon>Rhizobiaceae</taxon>
        <taxon>Rhizobium/Agrobacterium group</taxon>
        <taxon>Rhizobium</taxon>
    </lineage>
</organism>